<sequence>MTNDVVDFDLHAYVDAQLDVARRIEVEAYLSQHPQAAAQVMADLRIRGELRLALAEGPSPAKPMTREAAARLQRSLGSRHLYGALQRAAVVLAFIVTGLGGSAYFGPRGGHVMPTHSAQNTCGPPPLLLVR</sequence>
<keyword evidence="1" id="KW-0472">Membrane</keyword>
<keyword evidence="1" id="KW-0812">Transmembrane</keyword>
<dbReference type="RefSeq" id="WP_153349384.1">
    <property type="nucleotide sequence ID" value="NZ_WISR01000047.1"/>
</dbReference>
<evidence type="ECO:0008006" key="4">
    <source>
        <dbReference type="Google" id="ProtNLM"/>
    </source>
</evidence>
<dbReference type="AlphaFoldDB" id="A0AAW9TEQ2"/>
<dbReference type="EMBL" id="WISR01000047">
    <property type="protein sequence ID" value="MQW32096.1"/>
    <property type="molecule type" value="Genomic_DNA"/>
</dbReference>
<comment type="caution">
    <text evidence="2">The sequence shown here is derived from an EMBL/GenBank/DDBJ whole genome shotgun (WGS) entry which is preliminary data.</text>
</comment>
<protein>
    <recommendedName>
        <fullName evidence="4">Anti-sigma factor</fullName>
    </recommendedName>
</protein>
<organism evidence="2 3">
    <name type="scientific">Rhizobium meliloti</name>
    <name type="common">Ensifer meliloti</name>
    <name type="synonym">Sinorhizobium meliloti</name>
    <dbReference type="NCBI Taxonomy" id="382"/>
    <lineage>
        <taxon>Bacteria</taxon>
        <taxon>Pseudomonadati</taxon>
        <taxon>Pseudomonadota</taxon>
        <taxon>Alphaproteobacteria</taxon>
        <taxon>Hyphomicrobiales</taxon>
        <taxon>Rhizobiaceae</taxon>
        <taxon>Sinorhizobium/Ensifer group</taxon>
        <taxon>Sinorhizobium</taxon>
    </lineage>
</organism>
<evidence type="ECO:0000256" key="1">
    <source>
        <dbReference type="SAM" id="Phobius"/>
    </source>
</evidence>
<evidence type="ECO:0000313" key="3">
    <source>
        <dbReference type="Proteomes" id="UP000429484"/>
    </source>
</evidence>
<dbReference type="Proteomes" id="UP000429484">
    <property type="component" value="Unassembled WGS sequence"/>
</dbReference>
<feature type="transmembrane region" description="Helical" evidence="1">
    <location>
        <begin position="84"/>
        <end position="105"/>
    </location>
</feature>
<proteinExistence type="predicted"/>
<keyword evidence="1" id="KW-1133">Transmembrane helix</keyword>
<name>A0AAW9TEQ2_RHIML</name>
<reference evidence="2 3" key="1">
    <citation type="journal article" date="2013" name="Genome Biol.">
        <title>Comparative genomics of the core and accessory genomes of 48 Sinorhizobium strains comprising five genospecies.</title>
        <authorList>
            <person name="Sugawara M."/>
            <person name="Epstein B."/>
            <person name="Badgley B.D."/>
            <person name="Unno T."/>
            <person name="Xu L."/>
            <person name="Reese J."/>
            <person name="Gyaneshwar P."/>
            <person name="Denny R."/>
            <person name="Mudge J."/>
            <person name="Bharti A.K."/>
            <person name="Farmer A.D."/>
            <person name="May G.D."/>
            <person name="Woodward J.E."/>
            <person name="Medigue C."/>
            <person name="Vallenet D."/>
            <person name="Lajus A."/>
            <person name="Rouy Z."/>
            <person name="Martinez-Vaz B."/>
            <person name="Tiffin P."/>
            <person name="Young N.D."/>
            <person name="Sadowsky M.J."/>
        </authorList>
    </citation>
    <scope>NUCLEOTIDE SEQUENCE [LARGE SCALE GENOMIC DNA]</scope>
    <source>
        <strain evidence="2 3">N6B1</strain>
    </source>
</reference>
<gene>
    <name evidence="2" type="ORF">GHK53_04380</name>
</gene>
<accession>A0AAW9TEQ2</accession>
<evidence type="ECO:0000313" key="2">
    <source>
        <dbReference type="EMBL" id="MQW32096.1"/>
    </source>
</evidence>